<dbReference type="EMBL" id="CP031188">
    <property type="protein sequence ID" value="AXG73735.1"/>
    <property type="molecule type" value="Genomic_DNA"/>
</dbReference>
<dbReference type="Proteomes" id="UP000253951">
    <property type="component" value="Chromosome"/>
</dbReference>
<gene>
    <name evidence="1" type="ORF">DVK85_05600</name>
</gene>
<dbReference type="KEGG" id="fat:DVK85_05600"/>
<protein>
    <submittedName>
        <fullName evidence="1">Uncharacterized protein</fullName>
    </submittedName>
</protein>
<organism evidence="1 2">
    <name type="scientific">Flavobacterium arcticum</name>
    <dbReference type="NCBI Taxonomy" id="1784713"/>
    <lineage>
        <taxon>Bacteria</taxon>
        <taxon>Pseudomonadati</taxon>
        <taxon>Bacteroidota</taxon>
        <taxon>Flavobacteriia</taxon>
        <taxon>Flavobacteriales</taxon>
        <taxon>Flavobacteriaceae</taxon>
        <taxon>Flavobacterium</taxon>
    </lineage>
</organism>
<proteinExistence type="predicted"/>
<evidence type="ECO:0000313" key="2">
    <source>
        <dbReference type="Proteomes" id="UP000253951"/>
    </source>
</evidence>
<evidence type="ECO:0000313" key="1">
    <source>
        <dbReference type="EMBL" id="AXG73735.1"/>
    </source>
</evidence>
<keyword evidence="2" id="KW-1185">Reference proteome</keyword>
<name>A0A345HAX5_9FLAO</name>
<reference evidence="1 2" key="1">
    <citation type="submission" date="2018-07" db="EMBL/GenBank/DDBJ databases">
        <title>Complete genome sequence of Flavobacterium arcticum type strain SM1502T.</title>
        <authorList>
            <person name="Li Y."/>
            <person name="Li D.-D."/>
        </authorList>
    </citation>
    <scope>NUCLEOTIDE SEQUENCE [LARGE SCALE GENOMIC DNA]</scope>
    <source>
        <strain evidence="1 2">SM1502</strain>
    </source>
</reference>
<accession>A0A345HAX5</accession>
<dbReference type="AlphaFoldDB" id="A0A345HAX5"/>
<sequence>MGVSSCSFKDDTLNFQVEFIPVESIEFPEYMQAGETYELKVYYKKPNDCYYFDGFYTEKGESSEVLAVQTLVIQNAKCESLEDEEPEFGLYEFTCPNIIIGTFNNVYLFEVYKGDDGEGNMIFETVEVPIGQE</sequence>